<organism evidence="6 7">
    <name type="scientific">Haloferax volcanii</name>
    <name type="common">Halobacterium volcanii</name>
    <dbReference type="NCBI Taxonomy" id="2246"/>
    <lineage>
        <taxon>Archaea</taxon>
        <taxon>Methanobacteriati</taxon>
        <taxon>Methanobacteriota</taxon>
        <taxon>Stenosarchaea group</taxon>
        <taxon>Halobacteria</taxon>
        <taxon>Halobacteriales</taxon>
        <taxon>Haloferacaceae</taxon>
        <taxon>Haloferax</taxon>
    </lineage>
</organism>
<dbReference type="GO" id="GO:0016757">
    <property type="term" value="F:glycosyltransferase activity"/>
    <property type="evidence" value="ECO:0007669"/>
    <property type="project" value="InterPro"/>
</dbReference>
<dbReference type="EMBL" id="JAERQU010000010">
    <property type="protein sequence ID" value="MBS8119862.1"/>
    <property type="molecule type" value="Genomic_DNA"/>
</dbReference>
<dbReference type="RefSeq" id="WP_004041934.1">
    <property type="nucleotide sequence ID" value="NZ_JAERQU010000010.1"/>
</dbReference>
<dbReference type="InterPro" id="IPR050194">
    <property type="entry name" value="Glycosyltransferase_grp1"/>
</dbReference>
<dbReference type="Proteomes" id="UP000678484">
    <property type="component" value="Unassembled WGS sequence"/>
</dbReference>
<evidence type="ECO:0000259" key="2">
    <source>
        <dbReference type="Pfam" id="PF13439"/>
    </source>
</evidence>
<sequence>MSSDYSNISELIEEEYNNSKSVGIFVSRFDKSEGVGTVVNRHISELNDAGIDVTLFAYEQVDEIAEKKVVNVSSSLTGNNTLNKLISSMNPLKWLSLSSELKKLDLLIVHQPILCSIAYYAQKIHDIDTIYYNHEVTRPEDKVGTIQRIYGYTLFQIYLHISSRLDQIVSVSKYSQQEYSRRFDRQGMVIHNSIDHEMYNQSVDGSRIREKYDLEDDPLVLFVGRIAKSKGIHRLISVFEDVSKTIPDATLVIVGRPDNQGYYQRVKVLSKSVDQQIIFAGIVPEEDLPAYYSAADLYATCSIKEGYNLTIAEAEACGTPTIAFDIGAHSEVMNDGVLVPKDNTSLFKEEMVSQLTKQR</sequence>
<dbReference type="Proteomes" id="UP000679789">
    <property type="component" value="Unassembled WGS sequence"/>
</dbReference>
<reference evidence="6" key="1">
    <citation type="journal article" date="2021" name="Nat. Microbiol.">
        <title>Cell division in the archaeon Haloferax volcanii relies on two FtsZ proteins with distinct functions in division ring assembly and constriction.</title>
        <authorList>
            <person name="Liao Y."/>
            <person name="Ithurbide S."/>
            <person name="Evenhuis C."/>
            <person name="Loewe J."/>
            <person name="Duggin I.G."/>
        </authorList>
    </citation>
    <scope>NUCLEOTIDE SEQUENCE</scope>
    <source>
        <strain evidence="3">H98</strain>
        <strain evidence="6">ID112 - delta_ftsZ1_delta_ftsZ2</strain>
        <strain evidence="4">ID76 - delta_ftsZ1</strain>
        <strain evidence="5">ID77 - delta_ftsZ2</strain>
    </source>
</reference>
<dbReference type="PANTHER" id="PTHR45947">
    <property type="entry name" value="SULFOQUINOVOSYL TRANSFERASE SQD2"/>
    <property type="match status" value="1"/>
</dbReference>
<dbReference type="EMBL" id="JAERQX010000008">
    <property type="protein sequence ID" value="MBS8132262.1"/>
    <property type="molecule type" value="Genomic_DNA"/>
</dbReference>
<dbReference type="GeneID" id="8925606"/>
<name>A0A8T5CYH5_HALVO</name>
<evidence type="ECO:0000259" key="1">
    <source>
        <dbReference type="Pfam" id="PF00534"/>
    </source>
</evidence>
<dbReference type="SUPFAM" id="SSF53756">
    <property type="entry name" value="UDP-Glycosyltransferase/glycogen phosphorylase"/>
    <property type="match status" value="1"/>
</dbReference>
<evidence type="ECO:0000313" key="7">
    <source>
        <dbReference type="Proteomes" id="UP000679789"/>
    </source>
</evidence>
<dbReference type="InterPro" id="IPR001296">
    <property type="entry name" value="Glyco_trans_1"/>
</dbReference>
<comment type="caution">
    <text evidence="6">The sequence shown here is derived from an EMBL/GenBank/DDBJ whole genome shotgun (WGS) entry which is preliminary data.</text>
</comment>
<dbReference type="Pfam" id="PF13439">
    <property type="entry name" value="Glyco_transf_4"/>
    <property type="match status" value="1"/>
</dbReference>
<dbReference type="CDD" id="cd03801">
    <property type="entry name" value="GT4_PimA-like"/>
    <property type="match status" value="1"/>
</dbReference>
<feature type="domain" description="Glycosyl transferase family 1" evidence="1">
    <location>
        <begin position="207"/>
        <end position="348"/>
    </location>
</feature>
<dbReference type="OMA" id="NSIDHEM"/>
<feature type="domain" description="Glycosyltransferase subfamily 4-like N-terminal" evidence="2">
    <location>
        <begin position="34"/>
        <end position="197"/>
    </location>
</feature>
<evidence type="ECO:0000313" key="6">
    <source>
        <dbReference type="EMBL" id="MBS8132262.1"/>
    </source>
</evidence>
<evidence type="ECO:0000313" key="4">
    <source>
        <dbReference type="EMBL" id="MBS8124900.1"/>
    </source>
</evidence>
<gene>
    <name evidence="3" type="ORF">JK351_11900</name>
    <name evidence="6" type="ORF">JK352_10130</name>
    <name evidence="5" type="ORF">JK353_10135</name>
    <name evidence="4" type="ORF">JK354_12035</name>
</gene>
<dbReference type="EMBL" id="JAERQV010000010">
    <property type="protein sequence ID" value="MBS8124900.1"/>
    <property type="molecule type" value="Genomic_DNA"/>
</dbReference>
<dbReference type="EMBL" id="JAERQW010000008">
    <property type="protein sequence ID" value="MBS8128397.1"/>
    <property type="molecule type" value="Genomic_DNA"/>
</dbReference>
<dbReference type="Pfam" id="PF00534">
    <property type="entry name" value="Glycos_transf_1"/>
    <property type="match status" value="1"/>
</dbReference>
<evidence type="ECO:0000313" key="3">
    <source>
        <dbReference type="EMBL" id="MBS8119862.1"/>
    </source>
</evidence>
<dbReference type="AlphaFoldDB" id="A0A8T5CYH5"/>
<accession>A0A8T5CYH5</accession>
<dbReference type="PANTHER" id="PTHR45947:SF3">
    <property type="entry name" value="SULFOQUINOVOSYL TRANSFERASE SQD2"/>
    <property type="match status" value="1"/>
</dbReference>
<dbReference type="Proteomes" id="UP000676028">
    <property type="component" value="Unassembled WGS sequence"/>
</dbReference>
<dbReference type="Proteomes" id="UP000679371">
    <property type="component" value="Unassembled WGS sequence"/>
</dbReference>
<dbReference type="Gene3D" id="3.40.50.2000">
    <property type="entry name" value="Glycogen Phosphorylase B"/>
    <property type="match status" value="2"/>
</dbReference>
<dbReference type="InterPro" id="IPR028098">
    <property type="entry name" value="Glyco_trans_4-like_N"/>
</dbReference>
<evidence type="ECO:0000313" key="5">
    <source>
        <dbReference type="EMBL" id="MBS8128397.1"/>
    </source>
</evidence>
<protein>
    <submittedName>
        <fullName evidence="6">Glycosyltransferase family 4 protein</fullName>
    </submittedName>
</protein>
<proteinExistence type="predicted"/>
<dbReference type="SMR" id="A0A8T5CYH5"/>